<dbReference type="GO" id="GO:0016757">
    <property type="term" value="F:glycosyltransferase activity"/>
    <property type="evidence" value="ECO:0007669"/>
    <property type="project" value="InterPro"/>
</dbReference>
<evidence type="ECO:0000313" key="2">
    <source>
        <dbReference type="EMBL" id="QFJ55861.1"/>
    </source>
</evidence>
<dbReference type="AlphaFoldDB" id="A0A5P6VW32"/>
<dbReference type="Gene3D" id="3.40.50.2000">
    <property type="entry name" value="Glycogen Phosphorylase B"/>
    <property type="match status" value="2"/>
</dbReference>
<organism evidence="2 3">
    <name type="scientific">Pseudobutyrivibrio xylanivorans</name>
    <dbReference type="NCBI Taxonomy" id="185007"/>
    <lineage>
        <taxon>Bacteria</taxon>
        <taxon>Bacillati</taxon>
        <taxon>Bacillota</taxon>
        <taxon>Clostridia</taxon>
        <taxon>Lachnospirales</taxon>
        <taxon>Lachnospiraceae</taxon>
        <taxon>Pseudobutyrivibrio</taxon>
    </lineage>
</organism>
<feature type="domain" description="Glycosyl transferase family 1" evidence="1">
    <location>
        <begin position="180"/>
        <end position="295"/>
    </location>
</feature>
<dbReference type="RefSeq" id="WP_151625020.1">
    <property type="nucleotide sequence ID" value="NZ_CP043028.1"/>
</dbReference>
<dbReference type="Proteomes" id="UP000327030">
    <property type="component" value="Chromosome 1"/>
</dbReference>
<dbReference type="OrthoDB" id="9804196at2"/>
<dbReference type="PANTHER" id="PTHR45947">
    <property type="entry name" value="SULFOQUINOVOSYL TRANSFERASE SQD2"/>
    <property type="match status" value="1"/>
</dbReference>
<dbReference type="Pfam" id="PF00534">
    <property type="entry name" value="Glycos_transf_1"/>
    <property type="match status" value="1"/>
</dbReference>
<sequence length="322" mass="37342">MQRILQVGFSSNPGGVENVVMNYYRAIDKTRFQFDFLDIYGGGIAYQDQIEKMGGRIIRIQNYKKHPFNAYKQILNVLSSMDYKCMHVHMQSAANLLPIIAGRRRHIRVIAHSHSSSTPKGVLRKLLHIININILRNMDIEKYACGERAGLWMWGNKFDKKNIICNATDLSRYEFNPIIRENKRREIGFENKIVIGFVGRFGEEKNTFFLIDVLEKLLEKNKEVRLLTVGGNDLYDEFVNRIKERHLDKYYYSAAVQKDVSPWYQVMDVFLMPSYFEGFPMVGVEAQAAGLQCYFSNRISREVDLTGNARFLPIDKENAALL</sequence>
<keyword evidence="2" id="KW-0808">Transferase</keyword>
<evidence type="ECO:0000313" key="3">
    <source>
        <dbReference type="Proteomes" id="UP000327030"/>
    </source>
</evidence>
<proteinExistence type="predicted"/>
<name>A0A5P6VW32_PSEXY</name>
<gene>
    <name evidence="2" type="ORF">FXF36_13685</name>
</gene>
<dbReference type="InterPro" id="IPR050194">
    <property type="entry name" value="Glycosyltransferase_grp1"/>
</dbReference>
<dbReference type="PANTHER" id="PTHR45947:SF3">
    <property type="entry name" value="SULFOQUINOVOSYL TRANSFERASE SQD2"/>
    <property type="match status" value="1"/>
</dbReference>
<evidence type="ECO:0000259" key="1">
    <source>
        <dbReference type="Pfam" id="PF00534"/>
    </source>
</evidence>
<dbReference type="EMBL" id="CP043028">
    <property type="protein sequence ID" value="QFJ55861.1"/>
    <property type="molecule type" value="Genomic_DNA"/>
</dbReference>
<dbReference type="SUPFAM" id="SSF53756">
    <property type="entry name" value="UDP-Glycosyltransferase/glycogen phosphorylase"/>
    <property type="match status" value="1"/>
</dbReference>
<protein>
    <submittedName>
        <fullName evidence="2">Glycosyl transferase family 4</fullName>
    </submittedName>
</protein>
<dbReference type="KEGG" id="pxv:FXF36_13685"/>
<reference evidence="3" key="1">
    <citation type="submission" date="2019-08" db="EMBL/GenBank/DDBJ databases">
        <title>Complete Genome Sequence of the Polysaccharide-Degrading Rumen Bacterium Pseudobutyrivibrio xylanivorans MA3014.</title>
        <authorList>
            <person name="Palevich N."/>
            <person name="Maclean P.H."/>
            <person name="Kelly W.J."/>
            <person name="Leahy S.C."/>
            <person name="Rakonjac J."/>
            <person name="Attwood G.T."/>
        </authorList>
    </citation>
    <scope>NUCLEOTIDE SEQUENCE [LARGE SCALE GENOMIC DNA]</scope>
    <source>
        <strain evidence="3">MA3014</strain>
    </source>
</reference>
<accession>A0A5P6VW32</accession>
<dbReference type="InterPro" id="IPR001296">
    <property type="entry name" value="Glyco_trans_1"/>
</dbReference>